<evidence type="ECO:0000313" key="1">
    <source>
        <dbReference type="EMBL" id="GIX66448.1"/>
    </source>
</evidence>
<accession>A0AAV4M244</accession>
<comment type="caution">
    <text evidence="1">The sequence shown here is derived from an EMBL/GenBank/DDBJ whole genome shotgun (WGS) entry which is preliminary data.</text>
</comment>
<protein>
    <submittedName>
        <fullName evidence="1">Uncharacterized protein</fullName>
    </submittedName>
</protein>
<gene>
    <name evidence="1" type="ORF">BcabD6B2_58850</name>
</gene>
<geneLocation type="apicoplast" evidence="1"/>
<keyword evidence="2" id="KW-1185">Reference proteome</keyword>
<evidence type="ECO:0000313" key="2">
    <source>
        <dbReference type="Proteomes" id="UP001497744"/>
    </source>
</evidence>
<keyword evidence="1" id="KW-0934">Plastid</keyword>
<dbReference type="Proteomes" id="UP001497744">
    <property type="component" value="Unassembled WGS sequence"/>
</dbReference>
<sequence>MKFRFDKINRCYYNNNIKIQDIEYKIIISTIFFKFNNVFINVSKFHKYGNVFIFITILKSLSCGQFKNLTHRIIDYIKQKTIFIDYK</sequence>
<reference evidence="1 2" key="1">
    <citation type="submission" date="2021-06" db="EMBL/GenBank/DDBJ databases">
        <title>Genome sequence of Babesia caballi.</title>
        <authorList>
            <person name="Yamagishi J."/>
            <person name="Kidaka T."/>
            <person name="Ochi A."/>
        </authorList>
    </citation>
    <scope>NUCLEOTIDE SEQUENCE [LARGE SCALE GENOMIC DNA]</scope>
    <source>
        <strain evidence="1">USDA-D6B2</strain>
    </source>
</reference>
<dbReference type="EMBL" id="BPLF01000008">
    <property type="protein sequence ID" value="GIX66448.1"/>
    <property type="molecule type" value="Genomic_DNA"/>
</dbReference>
<organism evidence="1 2">
    <name type="scientific">Babesia caballi</name>
    <dbReference type="NCBI Taxonomy" id="5871"/>
    <lineage>
        <taxon>Eukaryota</taxon>
        <taxon>Sar</taxon>
        <taxon>Alveolata</taxon>
        <taxon>Apicomplexa</taxon>
        <taxon>Aconoidasida</taxon>
        <taxon>Piroplasmida</taxon>
        <taxon>Babesiidae</taxon>
        <taxon>Babesia</taxon>
    </lineage>
</organism>
<dbReference type="AlphaFoldDB" id="A0AAV4M244"/>
<proteinExistence type="predicted"/>
<name>A0AAV4M244_BABCB</name>
<keyword evidence="1" id="KW-0933">Apicoplast</keyword>